<dbReference type="Proteomes" id="UP001596310">
    <property type="component" value="Unassembled WGS sequence"/>
</dbReference>
<dbReference type="PANTHER" id="PTHR43280:SF28">
    <property type="entry name" value="HTH-TYPE TRANSCRIPTIONAL ACTIVATOR RHAS"/>
    <property type="match status" value="1"/>
</dbReference>
<keyword evidence="3" id="KW-0804">Transcription</keyword>
<evidence type="ECO:0000256" key="2">
    <source>
        <dbReference type="ARBA" id="ARBA00023125"/>
    </source>
</evidence>
<name>A0ABW1UTA6_9LACO</name>
<protein>
    <submittedName>
        <fullName evidence="5">AraC family transcriptional regulator</fullName>
    </submittedName>
</protein>
<dbReference type="InterPro" id="IPR014710">
    <property type="entry name" value="RmlC-like_jellyroll"/>
</dbReference>
<keyword evidence="6" id="KW-1185">Reference proteome</keyword>
<dbReference type="EMBL" id="JBHSSM010000024">
    <property type="protein sequence ID" value="MFC6316147.1"/>
    <property type="molecule type" value="Genomic_DNA"/>
</dbReference>
<evidence type="ECO:0000259" key="4">
    <source>
        <dbReference type="PROSITE" id="PS01124"/>
    </source>
</evidence>
<keyword evidence="2" id="KW-0238">DNA-binding</keyword>
<evidence type="ECO:0000256" key="1">
    <source>
        <dbReference type="ARBA" id="ARBA00023015"/>
    </source>
</evidence>
<dbReference type="PANTHER" id="PTHR43280">
    <property type="entry name" value="ARAC-FAMILY TRANSCRIPTIONAL REGULATOR"/>
    <property type="match status" value="1"/>
</dbReference>
<dbReference type="RefSeq" id="WP_125597145.1">
    <property type="nucleotide sequence ID" value="NZ_JBHSSM010000024.1"/>
</dbReference>
<sequence length="290" mass="32278">MYGEELKELEPHGTKLFPLRVHDFCSDPTVIERVATHWHSEFEILVVVNGQGELHLNGASYPLQVGDVAVIQPDQLHAMSAPMAVPFDFYAVVFDPILLQSAVPDSIQQQYLSAPLQVPPVLPPTAPLVAQLKAELAVIQRDFDQSAPAYMLRIKGHLYLVWAILAQLAETAHVKVNSGGIAVELTKTVIAFIQANYEQPLTLSSLATRFNLSKSYLCRIFKRTTKIALTDYINILRITQSTILLKTTTDSISAIASHVGFNNVSYFNKVFHRRLQLTPTEYRRAATTPA</sequence>
<dbReference type="Pfam" id="PF12833">
    <property type="entry name" value="HTH_18"/>
    <property type="match status" value="1"/>
</dbReference>
<dbReference type="InterPro" id="IPR018060">
    <property type="entry name" value="HTH_AraC"/>
</dbReference>
<evidence type="ECO:0000313" key="5">
    <source>
        <dbReference type="EMBL" id="MFC6316147.1"/>
    </source>
</evidence>
<evidence type="ECO:0000313" key="6">
    <source>
        <dbReference type="Proteomes" id="UP001596310"/>
    </source>
</evidence>
<keyword evidence="1" id="KW-0805">Transcription regulation</keyword>
<accession>A0ABW1UTA6</accession>
<dbReference type="InterPro" id="IPR020449">
    <property type="entry name" value="Tscrpt_reg_AraC-type_HTH"/>
</dbReference>
<reference evidence="6" key="1">
    <citation type="journal article" date="2019" name="Int. J. Syst. Evol. Microbiol.">
        <title>The Global Catalogue of Microorganisms (GCM) 10K type strain sequencing project: providing services to taxonomists for standard genome sequencing and annotation.</title>
        <authorList>
            <consortium name="The Broad Institute Genomics Platform"/>
            <consortium name="The Broad Institute Genome Sequencing Center for Infectious Disease"/>
            <person name="Wu L."/>
            <person name="Ma J."/>
        </authorList>
    </citation>
    <scope>NUCLEOTIDE SEQUENCE [LARGE SCALE GENOMIC DNA]</scope>
    <source>
        <strain evidence="6">CCM 8897</strain>
    </source>
</reference>
<organism evidence="5 6">
    <name type="scientific">Lapidilactobacillus achengensis</name>
    <dbReference type="NCBI Taxonomy" id="2486000"/>
    <lineage>
        <taxon>Bacteria</taxon>
        <taxon>Bacillati</taxon>
        <taxon>Bacillota</taxon>
        <taxon>Bacilli</taxon>
        <taxon>Lactobacillales</taxon>
        <taxon>Lactobacillaceae</taxon>
        <taxon>Lapidilactobacillus</taxon>
    </lineage>
</organism>
<dbReference type="SUPFAM" id="SSF51215">
    <property type="entry name" value="Regulatory protein AraC"/>
    <property type="match status" value="1"/>
</dbReference>
<dbReference type="PRINTS" id="PR00032">
    <property type="entry name" value="HTHARAC"/>
</dbReference>
<dbReference type="InterPro" id="IPR037923">
    <property type="entry name" value="HTH-like"/>
</dbReference>
<comment type="caution">
    <text evidence="5">The sequence shown here is derived from an EMBL/GenBank/DDBJ whole genome shotgun (WGS) entry which is preliminary data.</text>
</comment>
<dbReference type="SMART" id="SM00342">
    <property type="entry name" value="HTH_ARAC"/>
    <property type="match status" value="1"/>
</dbReference>
<dbReference type="InterPro" id="IPR009057">
    <property type="entry name" value="Homeodomain-like_sf"/>
</dbReference>
<dbReference type="Gene3D" id="1.10.10.60">
    <property type="entry name" value="Homeodomain-like"/>
    <property type="match status" value="2"/>
</dbReference>
<dbReference type="Gene3D" id="2.60.120.10">
    <property type="entry name" value="Jelly Rolls"/>
    <property type="match status" value="1"/>
</dbReference>
<dbReference type="PROSITE" id="PS01124">
    <property type="entry name" value="HTH_ARAC_FAMILY_2"/>
    <property type="match status" value="1"/>
</dbReference>
<dbReference type="InterPro" id="IPR003313">
    <property type="entry name" value="AraC-bd"/>
</dbReference>
<feature type="domain" description="HTH araC/xylS-type" evidence="4">
    <location>
        <begin position="187"/>
        <end position="285"/>
    </location>
</feature>
<gene>
    <name evidence="5" type="ORF">ACFQHW_11280</name>
</gene>
<proteinExistence type="predicted"/>
<dbReference type="Pfam" id="PF02311">
    <property type="entry name" value="AraC_binding"/>
    <property type="match status" value="1"/>
</dbReference>
<dbReference type="SUPFAM" id="SSF46689">
    <property type="entry name" value="Homeodomain-like"/>
    <property type="match status" value="2"/>
</dbReference>
<evidence type="ECO:0000256" key="3">
    <source>
        <dbReference type="ARBA" id="ARBA00023163"/>
    </source>
</evidence>